<dbReference type="AlphaFoldDB" id="C4GDV0"/>
<sequence length="44" mass="4752">MAALSFCGSVSNILGLYINIGAGFLGSPLQYFLKRTGENRQKES</sequence>
<dbReference type="HOGENOM" id="CLU_3222048_0_0_9"/>
<keyword evidence="1" id="KW-1133">Transmembrane helix</keyword>
<proteinExistence type="predicted"/>
<comment type="caution">
    <text evidence="2">The sequence shown here is derived from an EMBL/GenBank/DDBJ whole genome shotgun (WGS) entry which is preliminary data.</text>
</comment>
<keyword evidence="1" id="KW-0472">Membrane</keyword>
<evidence type="ECO:0000313" key="2">
    <source>
        <dbReference type="EMBL" id="EEP27579.1"/>
    </source>
</evidence>
<accession>C4GDV0</accession>
<dbReference type="Proteomes" id="UP000003494">
    <property type="component" value="Unassembled WGS sequence"/>
</dbReference>
<keyword evidence="1" id="KW-0812">Transmembrane</keyword>
<keyword evidence="3" id="KW-1185">Reference proteome</keyword>
<feature type="transmembrane region" description="Helical" evidence="1">
    <location>
        <begin position="14"/>
        <end position="33"/>
    </location>
</feature>
<evidence type="ECO:0000313" key="3">
    <source>
        <dbReference type="Proteomes" id="UP000003494"/>
    </source>
</evidence>
<protein>
    <submittedName>
        <fullName evidence="2">Uncharacterized protein</fullName>
    </submittedName>
</protein>
<dbReference type="EMBL" id="ACIP02000007">
    <property type="protein sequence ID" value="EEP27579.1"/>
    <property type="molecule type" value="Genomic_DNA"/>
</dbReference>
<name>C4GDV0_9FIRM</name>
<gene>
    <name evidence="2" type="ORF">GCWU000342_02274</name>
</gene>
<evidence type="ECO:0000256" key="1">
    <source>
        <dbReference type="SAM" id="Phobius"/>
    </source>
</evidence>
<dbReference type="STRING" id="626523.GCWU000342_02274"/>
<reference evidence="2" key="1">
    <citation type="submission" date="2009-04" db="EMBL/GenBank/DDBJ databases">
        <authorList>
            <person name="Weinstock G."/>
            <person name="Sodergren E."/>
            <person name="Clifton S."/>
            <person name="Fulton L."/>
            <person name="Fulton B."/>
            <person name="Courtney L."/>
            <person name="Fronick C."/>
            <person name="Harrison M."/>
            <person name="Strong C."/>
            <person name="Farmer C."/>
            <person name="Delahaunty K."/>
            <person name="Markovic C."/>
            <person name="Hall O."/>
            <person name="Minx P."/>
            <person name="Tomlinson C."/>
            <person name="Mitreva M."/>
            <person name="Nelson J."/>
            <person name="Hou S."/>
            <person name="Wollam A."/>
            <person name="Pepin K.H."/>
            <person name="Johnson M."/>
            <person name="Bhonagiri V."/>
            <person name="Nash W.E."/>
            <person name="Warren W."/>
            <person name="Chinwalla A."/>
            <person name="Mardis E.R."/>
            <person name="Wilson R.K."/>
        </authorList>
    </citation>
    <scope>NUCLEOTIDE SEQUENCE [LARGE SCALE GENOMIC DNA]</scope>
    <source>
        <strain evidence="2">DSM 14600</strain>
    </source>
</reference>
<organism evidence="2 3">
    <name type="scientific">Shuttleworthella satelles DSM 14600</name>
    <dbReference type="NCBI Taxonomy" id="626523"/>
    <lineage>
        <taxon>Bacteria</taxon>
        <taxon>Bacillati</taxon>
        <taxon>Bacillota</taxon>
        <taxon>Clostridia</taxon>
        <taxon>Lachnospirales</taxon>
        <taxon>Lachnospiraceae</taxon>
        <taxon>Shuttleworthella</taxon>
    </lineage>
</organism>